<feature type="compositionally biased region" description="Basic and acidic residues" evidence="1">
    <location>
        <begin position="45"/>
        <end position="55"/>
    </location>
</feature>
<comment type="caution">
    <text evidence="2">The sequence shown here is derived from an EMBL/GenBank/DDBJ whole genome shotgun (WGS) entry which is preliminary data.</text>
</comment>
<organism evidence="2 3">
    <name type="scientific">Schumannella luteola</name>
    <dbReference type="NCBI Taxonomy" id="472059"/>
    <lineage>
        <taxon>Bacteria</taxon>
        <taxon>Bacillati</taxon>
        <taxon>Actinomycetota</taxon>
        <taxon>Actinomycetes</taxon>
        <taxon>Micrococcales</taxon>
        <taxon>Microbacteriaceae</taxon>
        <taxon>Schumannella</taxon>
    </lineage>
</organism>
<dbReference type="AlphaFoldDB" id="A0A852YCW4"/>
<keyword evidence="3" id="KW-1185">Reference proteome</keyword>
<feature type="region of interest" description="Disordered" evidence="1">
    <location>
        <begin position="140"/>
        <end position="221"/>
    </location>
</feature>
<name>A0A852YCW4_9MICO</name>
<dbReference type="RefSeq" id="WP_179566923.1">
    <property type="nucleotide sequence ID" value="NZ_JACBZY010000001.1"/>
</dbReference>
<gene>
    <name evidence="2" type="ORF">BJ979_001637</name>
</gene>
<dbReference type="Proteomes" id="UP000553888">
    <property type="component" value="Unassembled WGS sequence"/>
</dbReference>
<feature type="compositionally biased region" description="Basic and acidic residues" evidence="1">
    <location>
        <begin position="140"/>
        <end position="161"/>
    </location>
</feature>
<evidence type="ECO:0000256" key="1">
    <source>
        <dbReference type="SAM" id="MobiDB-lite"/>
    </source>
</evidence>
<accession>A0A852YCW4</accession>
<evidence type="ECO:0000313" key="2">
    <source>
        <dbReference type="EMBL" id="NYG99011.1"/>
    </source>
</evidence>
<reference evidence="2 3" key="1">
    <citation type="submission" date="2020-07" db="EMBL/GenBank/DDBJ databases">
        <title>Sequencing the genomes of 1000 actinobacteria strains.</title>
        <authorList>
            <person name="Klenk H.-P."/>
        </authorList>
    </citation>
    <scope>NUCLEOTIDE SEQUENCE [LARGE SCALE GENOMIC DNA]</scope>
    <source>
        <strain evidence="2 3">DSM 23141</strain>
    </source>
</reference>
<proteinExistence type="predicted"/>
<feature type="region of interest" description="Disordered" evidence="1">
    <location>
        <begin position="45"/>
        <end position="64"/>
    </location>
</feature>
<sequence length="221" mass="25776">MSERRPRRSDFDLLGDYYAALLGWIQRRHPDDQIARIRRFEKAEKKEAAMPVERKAKAKPVTRHDREVAEALTQMLALEHTAAGDPTEEAELRRRHIANRTSRRYAKATAKWARRSSEPAWRARWRDEAEYVVFVVRGGKKGEAKRERKEERQLAKKRAEDEAYWAARSRPDDEPEARSTAASPGRLEREFGDLAPEPDQPRRRRRAGIVAVYNRHGDRIG</sequence>
<evidence type="ECO:0000313" key="3">
    <source>
        <dbReference type="Proteomes" id="UP000553888"/>
    </source>
</evidence>
<protein>
    <submittedName>
        <fullName evidence="2">Uncharacterized protein</fullName>
    </submittedName>
</protein>
<dbReference type="EMBL" id="JACBZY010000001">
    <property type="protein sequence ID" value="NYG99011.1"/>
    <property type="molecule type" value="Genomic_DNA"/>
</dbReference>